<dbReference type="RefSeq" id="WP_025217362.1">
    <property type="nucleotide sequence ID" value="NZ_CP006943.1"/>
</dbReference>
<dbReference type="AlphaFoldDB" id="W0QBH0"/>
<feature type="domain" description="Helix-turn-helix" evidence="1">
    <location>
        <begin position="10"/>
        <end position="58"/>
    </location>
</feature>
<sequence length="65" mass="7637">MQSSFSDYSYLSVRDVCEMLQLNRSTIYRQVKQGIFPQPTKIGRSSRWKFAEIKAFLDNPTQKES</sequence>
<dbReference type="KEGG" id="mvi:X808_11240"/>
<dbReference type="SUPFAM" id="SSF46955">
    <property type="entry name" value="Putative DNA-binding domain"/>
    <property type="match status" value="1"/>
</dbReference>
<evidence type="ECO:0000313" key="3">
    <source>
        <dbReference type="Proteomes" id="UP000066995"/>
    </source>
</evidence>
<organism evidence="2 3">
    <name type="scientific">Mannheimia varigena USDA-ARS-USMARC-1296</name>
    <dbReference type="NCBI Taxonomy" id="1433287"/>
    <lineage>
        <taxon>Bacteria</taxon>
        <taxon>Pseudomonadati</taxon>
        <taxon>Pseudomonadota</taxon>
        <taxon>Gammaproteobacteria</taxon>
        <taxon>Pasteurellales</taxon>
        <taxon>Pasteurellaceae</taxon>
        <taxon>Mannheimia</taxon>
    </lineage>
</organism>
<name>W0QBH0_9PAST</name>
<proteinExistence type="predicted"/>
<dbReference type="HOGENOM" id="CLU_140176_15_4_6"/>
<evidence type="ECO:0000313" key="2">
    <source>
        <dbReference type="EMBL" id="AHG75647.1"/>
    </source>
</evidence>
<evidence type="ECO:0000259" key="1">
    <source>
        <dbReference type="Pfam" id="PF12728"/>
    </source>
</evidence>
<dbReference type="InterPro" id="IPR041657">
    <property type="entry name" value="HTH_17"/>
</dbReference>
<accession>W0QBH0</accession>
<dbReference type="Gene3D" id="1.10.238.160">
    <property type="match status" value="1"/>
</dbReference>
<dbReference type="InterPro" id="IPR009061">
    <property type="entry name" value="DNA-bd_dom_put_sf"/>
</dbReference>
<dbReference type="EMBL" id="CP006943">
    <property type="protein sequence ID" value="AHG75647.1"/>
    <property type="molecule type" value="Genomic_DNA"/>
</dbReference>
<protein>
    <recommendedName>
        <fullName evidence="1">Helix-turn-helix domain-containing protein</fullName>
    </recommendedName>
</protein>
<keyword evidence="3" id="KW-1185">Reference proteome</keyword>
<dbReference type="Proteomes" id="UP000066995">
    <property type="component" value="Chromosome"/>
</dbReference>
<dbReference type="eggNOG" id="COG3311">
    <property type="taxonomic scope" value="Bacteria"/>
</dbReference>
<reference evidence="2 3" key="1">
    <citation type="submission" date="2013-12" db="EMBL/GenBank/DDBJ databases">
        <title>Annotation of the Mannheimia varigena USDA-ARS-USMARC-1296 complete genome.</title>
        <authorList>
            <person name="Harhay G.P."/>
            <person name="Clawson M.L."/>
            <person name="Murray R.W."/>
            <person name="Lubbers B.V."/>
            <person name="Heaton M.P."/>
            <person name="Chitko-Mckown C.G."/>
            <person name="Harhay D.M."/>
            <person name="Smith T.P.L."/>
        </authorList>
    </citation>
    <scope>NUCLEOTIDE SEQUENCE [LARGE SCALE GENOMIC DNA]</scope>
    <source>
        <strain evidence="2 3">USDA-ARS-USMARC-1296</strain>
    </source>
</reference>
<dbReference type="OrthoDB" id="8455288at2"/>
<dbReference type="Pfam" id="PF12728">
    <property type="entry name" value="HTH_17"/>
    <property type="match status" value="1"/>
</dbReference>
<gene>
    <name evidence="2" type="ORF">X808_11240</name>
</gene>
<dbReference type="PATRIC" id="fig|1433287.3.peg.1123"/>